<dbReference type="Pfam" id="PF01467">
    <property type="entry name" value="CTP_transf_like"/>
    <property type="match status" value="1"/>
</dbReference>
<comment type="caution">
    <text evidence="4">The sequence shown here is derived from an EMBL/GenBank/DDBJ whole genome shotgun (WGS) entry which is preliminary data.</text>
</comment>
<protein>
    <recommendedName>
        <fullName evidence="3">Cytidyltransferase-like domain-containing protein</fullName>
    </recommendedName>
</protein>
<evidence type="ECO:0000256" key="1">
    <source>
        <dbReference type="ARBA" id="ARBA00022679"/>
    </source>
</evidence>
<dbReference type="Gene3D" id="3.40.50.620">
    <property type="entry name" value="HUPs"/>
    <property type="match status" value="1"/>
</dbReference>
<sequence>MEKYSYFDLAVICGRFGHEHLGHKQLFDFALDMSKRLYIMVGSAQERETLRNPYSVETRIDVIKETYPGMSSERLIIGGLNDMTNELDISTDWGSYVKEHVISKTGKFANLMVYGNDEFRSRWFAAEDLIDTSEFVLPRSRVPISGTQIRGMLLIDDRQAWQKWTPQMIHSMYPRLREELMCVPVYREIYDKVRRSKIMDLDAFMKVYKEYEEEDRKRKLAAIAN</sequence>
<keyword evidence="1" id="KW-0808">Transferase</keyword>
<dbReference type="AlphaFoldDB" id="A0A9D1M241"/>
<keyword evidence="2" id="KW-0548">Nucleotidyltransferase</keyword>
<accession>A0A9D1M241</accession>
<dbReference type="Proteomes" id="UP000824093">
    <property type="component" value="Unassembled WGS sequence"/>
</dbReference>
<organism evidence="4 5">
    <name type="scientific">Candidatus Merdicola faecigallinarum</name>
    <dbReference type="NCBI Taxonomy" id="2840862"/>
    <lineage>
        <taxon>Bacteria</taxon>
        <taxon>Bacillati</taxon>
        <taxon>Bacillota</taxon>
        <taxon>Clostridia</taxon>
        <taxon>Candidatus Merdicola</taxon>
    </lineage>
</organism>
<dbReference type="SUPFAM" id="SSF52374">
    <property type="entry name" value="Nucleotidylyl transferase"/>
    <property type="match status" value="1"/>
</dbReference>
<gene>
    <name evidence="4" type="ORF">IAB70_06600</name>
</gene>
<dbReference type="EMBL" id="DVNH01000049">
    <property type="protein sequence ID" value="HIU52261.1"/>
    <property type="molecule type" value="Genomic_DNA"/>
</dbReference>
<evidence type="ECO:0000313" key="5">
    <source>
        <dbReference type="Proteomes" id="UP000824093"/>
    </source>
</evidence>
<evidence type="ECO:0000313" key="4">
    <source>
        <dbReference type="EMBL" id="HIU52261.1"/>
    </source>
</evidence>
<evidence type="ECO:0000259" key="3">
    <source>
        <dbReference type="Pfam" id="PF01467"/>
    </source>
</evidence>
<dbReference type="InterPro" id="IPR014729">
    <property type="entry name" value="Rossmann-like_a/b/a_fold"/>
</dbReference>
<evidence type="ECO:0000256" key="2">
    <source>
        <dbReference type="ARBA" id="ARBA00022695"/>
    </source>
</evidence>
<dbReference type="GO" id="GO:0016779">
    <property type="term" value="F:nucleotidyltransferase activity"/>
    <property type="evidence" value="ECO:0007669"/>
    <property type="project" value="UniProtKB-KW"/>
</dbReference>
<feature type="domain" description="Cytidyltransferase-like" evidence="3">
    <location>
        <begin position="12"/>
        <end position="137"/>
    </location>
</feature>
<reference evidence="4" key="2">
    <citation type="journal article" date="2021" name="PeerJ">
        <title>Extensive microbial diversity within the chicken gut microbiome revealed by metagenomics and culture.</title>
        <authorList>
            <person name="Gilroy R."/>
            <person name="Ravi A."/>
            <person name="Getino M."/>
            <person name="Pursley I."/>
            <person name="Horton D.L."/>
            <person name="Alikhan N.F."/>
            <person name="Baker D."/>
            <person name="Gharbi K."/>
            <person name="Hall N."/>
            <person name="Watson M."/>
            <person name="Adriaenssens E.M."/>
            <person name="Foster-Nyarko E."/>
            <person name="Jarju S."/>
            <person name="Secka A."/>
            <person name="Antonio M."/>
            <person name="Oren A."/>
            <person name="Chaudhuri R.R."/>
            <person name="La Ragione R."/>
            <person name="Hildebrand F."/>
            <person name="Pallen M.J."/>
        </authorList>
    </citation>
    <scope>NUCLEOTIDE SEQUENCE</scope>
    <source>
        <strain evidence="4">CHK195-15760</strain>
    </source>
</reference>
<dbReference type="PANTHER" id="PTHR21342:SF0">
    <property type="entry name" value="BIFUNCTIONAL NMN ADENYLYLTRANSFERASE_NUDIX HYDROLASE"/>
    <property type="match status" value="1"/>
</dbReference>
<name>A0A9D1M241_9FIRM</name>
<proteinExistence type="predicted"/>
<dbReference type="PANTHER" id="PTHR21342">
    <property type="entry name" value="PHOSPHOPANTETHEINE ADENYLYLTRANSFERASE"/>
    <property type="match status" value="1"/>
</dbReference>
<reference evidence="4" key="1">
    <citation type="submission" date="2020-10" db="EMBL/GenBank/DDBJ databases">
        <authorList>
            <person name="Gilroy R."/>
        </authorList>
    </citation>
    <scope>NUCLEOTIDE SEQUENCE</scope>
    <source>
        <strain evidence="4">CHK195-15760</strain>
    </source>
</reference>
<dbReference type="InterPro" id="IPR004821">
    <property type="entry name" value="Cyt_trans-like"/>
</dbReference>